<feature type="region of interest" description="Disordered" evidence="1">
    <location>
        <begin position="311"/>
        <end position="350"/>
    </location>
</feature>
<reference evidence="2" key="1">
    <citation type="submission" date="2023-08" db="EMBL/GenBank/DDBJ databases">
        <authorList>
            <person name="Alioto T."/>
            <person name="Alioto T."/>
            <person name="Gomez Garrido J."/>
        </authorList>
    </citation>
    <scope>NUCLEOTIDE SEQUENCE</scope>
</reference>
<sequence length="811" mass="91203">MIPKQSLSRLPRVPKGASEKTADHVGRKFKRPTLVLSKPIEPLGLNCTGDDSLSRAREGRSQHIRHKHPVVANARRIAARLEEITKKRADRAAAAEAIGQRRRGCWSDEEVAVLVEKESELKKTGVKQINAALARFLPGRSQHVRHKHPVVANARRIAARLEEIAKKRADRAAAAEAIGQRRRGCWSDEEVAVLVEKEFELMKTGVKQINAAIARFLPGRSQHIWHKHPVVANARRIAARLEEIAKKRADRAATAEATGQRRRGCWSDEEVAVLVEKEFELMKTGVKQINAAIARFLPDKTAKQVGSKRAVLAKRAHKSHQGSEQSTTTTNSQSLIGGEPQSSSDWKDLFPGSACPGHTRWSAVFSEALLELVEDGTAIAWGSFENAIEDWVEHYKSRREVTNNRRNLARDRNIPNTSNFRPRRRDKRQAYARHQDLFRKNRKKLLAVVLGENREREYPIPIYAIEEFYKGRLSAPGPEVDLKKYPSSSQVENDSILSPFSVEEIKVSRKQMKISSAAVPDGITIGRSQHVRHKHPVVANARRIAARLEEIAKKRADRAAAAEAIGQRRRGCWSDEEVAVLVKKEFELMKTGVKQINAAIARFLPGKTAKQVGSKRAVLAKRAHKSHQGSEQSTTTTNSQSQIGGEPQSSSDWVDLFPGSACPGHTRWSAVFSEALLELVEDGTAIAWGSFENAIEDWVEHYKSRREVTNNKRNIDSDRHTSNLYKSSSRRRDKRQAYARHQDLFKKNRKKLLAVVLGENSERECPIPIYAIEEFYKNRLSAPGPEVDLRNYPSSSQIENDYLESILRGGD</sequence>
<feature type="compositionally biased region" description="Basic residues" evidence="1">
    <location>
        <begin position="728"/>
        <end position="737"/>
    </location>
</feature>
<feature type="compositionally biased region" description="Low complexity" evidence="1">
    <location>
        <begin position="322"/>
        <end position="334"/>
    </location>
</feature>
<feature type="region of interest" description="Disordered" evidence="1">
    <location>
        <begin position="1"/>
        <end position="26"/>
    </location>
</feature>
<evidence type="ECO:0000256" key="1">
    <source>
        <dbReference type="SAM" id="MobiDB-lite"/>
    </source>
</evidence>
<feature type="compositionally biased region" description="Basic and acidic residues" evidence="1">
    <location>
        <begin position="17"/>
        <end position="26"/>
    </location>
</feature>
<dbReference type="AlphaFoldDB" id="A0AA36FGL9"/>
<feature type="region of interest" description="Disordered" evidence="1">
    <location>
        <begin position="615"/>
        <end position="656"/>
    </location>
</feature>
<gene>
    <name evidence="2" type="ORF">OCTVUL_1B006913</name>
</gene>
<organism evidence="2 3">
    <name type="scientific">Octopus vulgaris</name>
    <name type="common">Common octopus</name>
    <dbReference type="NCBI Taxonomy" id="6645"/>
    <lineage>
        <taxon>Eukaryota</taxon>
        <taxon>Metazoa</taxon>
        <taxon>Spiralia</taxon>
        <taxon>Lophotrochozoa</taxon>
        <taxon>Mollusca</taxon>
        <taxon>Cephalopoda</taxon>
        <taxon>Coleoidea</taxon>
        <taxon>Octopodiformes</taxon>
        <taxon>Octopoda</taxon>
        <taxon>Incirrata</taxon>
        <taxon>Octopodidae</taxon>
        <taxon>Octopus</taxon>
    </lineage>
</organism>
<feature type="compositionally biased region" description="Low complexity" evidence="1">
    <location>
        <begin position="629"/>
        <end position="642"/>
    </location>
</feature>
<dbReference type="Proteomes" id="UP001162480">
    <property type="component" value="Chromosome 18"/>
</dbReference>
<keyword evidence="3" id="KW-1185">Reference proteome</keyword>
<proteinExistence type="predicted"/>
<protein>
    <submittedName>
        <fullName evidence="2">Uncharacterized protein</fullName>
    </submittedName>
</protein>
<feature type="compositionally biased region" description="Basic residues" evidence="1">
    <location>
        <begin position="618"/>
        <end position="627"/>
    </location>
</feature>
<feature type="region of interest" description="Disordered" evidence="1">
    <location>
        <begin position="713"/>
        <end position="737"/>
    </location>
</feature>
<evidence type="ECO:0000313" key="3">
    <source>
        <dbReference type="Proteomes" id="UP001162480"/>
    </source>
</evidence>
<feature type="compositionally biased region" description="Basic residues" evidence="1">
    <location>
        <begin position="311"/>
        <end position="320"/>
    </location>
</feature>
<name>A0AA36FGL9_OCTVU</name>
<accession>A0AA36FGL9</accession>
<evidence type="ECO:0000313" key="2">
    <source>
        <dbReference type="EMBL" id="CAI9736399.1"/>
    </source>
</evidence>
<dbReference type="EMBL" id="OX597831">
    <property type="protein sequence ID" value="CAI9736399.1"/>
    <property type="molecule type" value="Genomic_DNA"/>
</dbReference>